<evidence type="ECO:0000259" key="6">
    <source>
        <dbReference type="PROSITE" id="PS50262"/>
    </source>
</evidence>
<dbReference type="UCSC" id="C03A7.3">
    <property type="organism name" value="c. elegans"/>
</dbReference>
<dbReference type="FunCoup" id="O16503">
    <property type="interactions" value="2"/>
</dbReference>
<keyword evidence="4 5" id="KW-0472">Membrane</keyword>
<evidence type="ECO:0000313" key="7">
    <source>
        <dbReference type="EMBL" id="CCD83351.1"/>
    </source>
</evidence>
<dbReference type="CDD" id="cd14978">
    <property type="entry name" value="7tmA_FMRFamide_R-like"/>
    <property type="match status" value="1"/>
</dbReference>
<feature type="domain" description="G-protein coupled receptors family 1 profile" evidence="6">
    <location>
        <begin position="55"/>
        <end position="333"/>
    </location>
</feature>
<keyword evidence="3 5" id="KW-1133">Transmembrane helix</keyword>
<dbReference type="InterPro" id="IPR017452">
    <property type="entry name" value="GPCR_Rhodpsn_7TM"/>
</dbReference>
<dbReference type="PANTHER" id="PTHR22751">
    <property type="entry name" value="G-PROTEIN COUPLED RECEPTOR-RELATED"/>
    <property type="match status" value="1"/>
</dbReference>
<dbReference type="OrthoDB" id="5871549at2759"/>
<gene>
    <name evidence="7 9" type="primary">srw-140</name>
    <name evidence="9" type="ORF">C03A7.3</name>
    <name evidence="7" type="ORF">CELE_C03A7.3</name>
</gene>
<evidence type="ECO:0000313" key="9">
    <source>
        <dbReference type="WormBase" id="C03A7.3"/>
    </source>
</evidence>
<dbReference type="InterPro" id="IPR019427">
    <property type="entry name" value="7TM_GPCR_serpentine_rcpt_Srw"/>
</dbReference>
<dbReference type="PaxDb" id="6239-C03A7.3"/>
<feature type="transmembrane region" description="Helical" evidence="5">
    <location>
        <begin position="102"/>
        <end position="121"/>
    </location>
</feature>
<feature type="transmembrane region" description="Helical" evidence="5">
    <location>
        <begin position="276"/>
        <end position="301"/>
    </location>
</feature>
<name>O16503_CAEEL</name>
<dbReference type="Gene3D" id="1.20.1070.10">
    <property type="entry name" value="Rhodopsin 7-helix transmembrane proteins"/>
    <property type="match status" value="1"/>
</dbReference>
<dbReference type="SMR" id="O16503"/>
<dbReference type="PANTHER" id="PTHR22751:SF30">
    <property type="entry name" value="G-PROTEIN COUPLED RECEPTORS FAMILY 1 PROFILE DOMAIN-CONTAINING PROTEIN"/>
    <property type="match status" value="1"/>
</dbReference>
<evidence type="ECO:0000256" key="3">
    <source>
        <dbReference type="ARBA" id="ARBA00022989"/>
    </source>
</evidence>
<keyword evidence="2 5" id="KW-0812">Transmembrane</keyword>
<dbReference type="RefSeq" id="NP_504385.2">
    <property type="nucleotide sequence ID" value="NM_071984.2"/>
</dbReference>
<dbReference type="Proteomes" id="UP000001940">
    <property type="component" value="Chromosome V"/>
</dbReference>
<dbReference type="GeneID" id="182135"/>
<dbReference type="HOGENOM" id="CLU_043715_1_0_1"/>
<dbReference type="PROSITE" id="PS50262">
    <property type="entry name" value="G_PROTEIN_RECEP_F1_2"/>
    <property type="match status" value="1"/>
</dbReference>
<evidence type="ECO:0000256" key="4">
    <source>
        <dbReference type="ARBA" id="ARBA00023136"/>
    </source>
</evidence>
<proteinExistence type="predicted"/>
<feature type="transmembrane region" description="Helical" evidence="5">
    <location>
        <begin position="71"/>
        <end position="90"/>
    </location>
</feature>
<evidence type="ECO:0000256" key="5">
    <source>
        <dbReference type="SAM" id="Phobius"/>
    </source>
</evidence>
<protein>
    <submittedName>
        <fullName evidence="7">G-protein coupled receptors family 1 profile domain-containing protein</fullName>
    </submittedName>
</protein>
<dbReference type="CTD" id="182135"/>
<dbReference type="PIR" id="T31890">
    <property type="entry name" value="T31890"/>
</dbReference>
<dbReference type="KEGG" id="cel:CELE_C03A7.3"/>
<dbReference type="OMA" id="SHMIICL"/>
<organism evidence="7 8">
    <name type="scientific">Caenorhabditis elegans</name>
    <dbReference type="NCBI Taxonomy" id="6239"/>
    <lineage>
        <taxon>Eukaryota</taxon>
        <taxon>Metazoa</taxon>
        <taxon>Ecdysozoa</taxon>
        <taxon>Nematoda</taxon>
        <taxon>Chromadorea</taxon>
        <taxon>Rhabditida</taxon>
        <taxon>Rhabditina</taxon>
        <taxon>Rhabditomorpha</taxon>
        <taxon>Rhabditoidea</taxon>
        <taxon>Rhabditidae</taxon>
        <taxon>Peloderinae</taxon>
        <taxon>Caenorhabditis</taxon>
    </lineage>
</organism>
<dbReference type="EMBL" id="BX284605">
    <property type="protein sequence ID" value="CCD83351.1"/>
    <property type="molecule type" value="Genomic_DNA"/>
</dbReference>
<feature type="transmembrane region" description="Helical" evidence="5">
    <location>
        <begin position="307"/>
        <end position="336"/>
    </location>
</feature>
<evidence type="ECO:0000256" key="1">
    <source>
        <dbReference type="ARBA" id="ARBA00004370"/>
    </source>
</evidence>
<dbReference type="GO" id="GO:0016020">
    <property type="term" value="C:membrane"/>
    <property type="evidence" value="ECO:0007669"/>
    <property type="project" value="UniProtKB-SubCell"/>
</dbReference>
<feature type="transmembrane region" description="Helical" evidence="5">
    <location>
        <begin position="158"/>
        <end position="178"/>
    </location>
</feature>
<keyword evidence="7" id="KW-0675">Receptor</keyword>
<sequence>MAQQDMSFCSQIEVFYPNIQTSTALFLCRIADGLGAYYNTVFENESRVAAVSFSINLFHFIILTRKPMINSSVNIIMAAIAFFDICTLLYEMQLIVQSIIFLYTHCFQSGSYAWVLFNLVLEALRDYSRRCSTWLCLSIALLRILVMKNPLNQKYMRLVNPIGAFYAISIMVLVNVPITVFNLMKYTIKGIIRKSLCFPNGRVTYYMDFVEAFTNNDGALLKVATTSNAIMTNIIPCFVYPIFTLFLVSELKKVNKNRQSLSSTKNSTESQKTTRLVLLLTAMFFIAEFPLGVSTFLTYLFYDIQGIFVIIRFCEFLFSVILYANFSSHFIICLLMSSQYRECAMKFIFCGFSPKKALTRLTTTQNNSRRWATATTKLS</sequence>
<reference evidence="7 8" key="1">
    <citation type="journal article" date="1998" name="Science">
        <title>Genome sequence of the nematode C. elegans: a platform for investigating biology.</title>
        <authorList>
            <consortium name="The C. elegans sequencing consortium"/>
            <person name="Sulson J.E."/>
            <person name="Waterston R."/>
        </authorList>
    </citation>
    <scope>NUCLEOTIDE SEQUENCE [LARGE SCALE GENOMIC DNA]</scope>
    <source>
        <strain evidence="7 8">Bristol N2</strain>
    </source>
</reference>
<dbReference type="AlphaFoldDB" id="O16503"/>
<dbReference type="GO" id="GO:0008528">
    <property type="term" value="F:G protein-coupled peptide receptor activity"/>
    <property type="evidence" value="ECO:0007669"/>
    <property type="project" value="InterPro"/>
</dbReference>
<dbReference type="Pfam" id="PF10324">
    <property type="entry name" value="7TM_GPCR_Srw"/>
    <property type="match status" value="1"/>
</dbReference>
<keyword evidence="8" id="KW-1185">Reference proteome</keyword>
<evidence type="ECO:0000313" key="8">
    <source>
        <dbReference type="Proteomes" id="UP000001940"/>
    </source>
</evidence>
<dbReference type="PhylomeDB" id="O16503"/>
<feature type="transmembrane region" description="Helical" evidence="5">
    <location>
        <begin position="230"/>
        <end position="248"/>
    </location>
</feature>
<dbReference type="InParanoid" id="O16503"/>
<evidence type="ECO:0000256" key="2">
    <source>
        <dbReference type="ARBA" id="ARBA00022692"/>
    </source>
</evidence>
<dbReference type="SUPFAM" id="SSF81321">
    <property type="entry name" value="Family A G protein-coupled receptor-like"/>
    <property type="match status" value="1"/>
</dbReference>
<comment type="subcellular location">
    <subcellularLocation>
        <location evidence="1">Membrane</location>
    </subcellularLocation>
</comment>
<dbReference type="WormBase" id="C03A7.3">
    <property type="protein sequence ID" value="CE34521"/>
    <property type="gene ID" value="WBGene00005887"/>
    <property type="gene designation" value="srw-140"/>
</dbReference>
<dbReference type="AGR" id="WB:WBGene00005887"/>
<accession>O16503</accession>